<evidence type="ECO:0000313" key="2">
    <source>
        <dbReference type="Proteomes" id="UP001056120"/>
    </source>
</evidence>
<accession>A0ACB8YD96</accession>
<dbReference type="Proteomes" id="UP001056120">
    <property type="component" value="Linkage Group LG28"/>
</dbReference>
<proteinExistence type="predicted"/>
<evidence type="ECO:0000313" key="1">
    <source>
        <dbReference type="EMBL" id="KAI3683005.1"/>
    </source>
</evidence>
<sequence>MGEDSKQKEIDDSKENEKDISRTEHEMGCLNQALSIDFSSIEILPPQWHQNKDLLILNFNTPREKMESNENLEVEQLGVMGHSQSFYELSWETENVLYDMVKSINDYSQQIHSNQELAKSDNKIEFEAELVEETVVEDDAKLLLHRVVECFPLQVDLWISLARLEKYYAAKKVLNKAREKLPKEQIIRITSAKLEEAFGSTYNVGKIIESVIQPLQRKGVEIDREARMTEAETTAETTEWVGYVAKCNATISNIIRIWVEEEDRNATKVADVEEYKKKGSIGTSRAIYSRAITAFRLKKSVWLNIAQLEKAYCTWESLDALIRKAITYTPQVEVLWMMGAKEKWIAWDVPAKIHIL</sequence>
<reference evidence="2" key="1">
    <citation type="journal article" date="2022" name="Mol. Ecol. Resour.">
        <title>The genomes of chicory, endive, great burdock and yacon provide insights into Asteraceae palaeo-polyploidization history and plant inulin production.</title>
        <authorList>
            <person name="Fan W."/>
            <person name="Wang S."/>
            <person name="Wang H."/>
            <person name="Wang A."/>
            <person name="Jiang F."/>
            <person name="Liu H."/>
            <person name="Zhao H."/>
            <person name="Xu D."/>
            <person name="Zhang Y."/>
        </authorList>
    </citation>
    <scope>NUCLEOTIDE SEQUENCE [LARGE SCALE GENOMIC DNA]</scope>
    <source>
        <strain evidence="2">cv. Yunnan</strain>
    </source>
</reference>
<keyword evidence="2" id="KW-1185">Reference proteome</keyword>
<organism evidence="1 2">
    <name type="scientific">Smallanthus sonchifolius</name>
    <dbReference type="NCBI Taxonomy" id="185202"/>
    <lineage>
        <taxon>Eukaryota</taxon>
        <taxon>Viridiplantae</taxon>
        <taxon>Streptophyta</taxon>
        <taxon>Embryophyta</taxon>
        <taxon>Tracheophyta</taxon>
        <taxon>Spermatophyta</taxon>
        <taxon>Magnoliopsida</taxon>
        <taxon>eudicotyledons</taxon>
        <taxon>Gunneridae</taxon>
        <taxon>Pentapetalae</taxon>
        <taxon>asterids</taxon>
        <taxon>campanulids</taxon>
        <taxon>Asterales</taxon>
        <taxon>Asteraceae</taxon>
        <taxon>Asteroideae</taxon>
        <taxon>Heliantheae alliance</taxon>
        <taxon>Millerieae</taxon>
        <taxon>Smallanthus</taxon>
    </lineage>
</organism>
<name>A0ACB8YD96_9ASTR</name>
<comment type="caution">
    <text evidence="1">The sequence shown here is derived from an EMBL/GenBank/DDBJ whole genome shotgun (WGS) entry which is preliminary data.</text>
</comment>
<dbReference type="EMBL" id="CM042045">
    <property type="protein sequence ID" value="KAI3683005.1"/>
    <property type="molecule type" value="Genomic_DNA"/>
</dbReference>
<gene>
    <name evidence="1" type="ORF">L1987_83453</name>
</gene>
<reference evidence="1 2" key="2">
    <citation type="journal article" date="2022" name="Mol. Ecol. Resour.">
        <title>The genomes of chicory, endive, great burdock and yacon provide insights into Asteraceae paleo-polyploidization history and plant inulin production.</title>
        <authorList>
            <person name="Fan W."/>
            <person name="Wang S."/>
            <person name="Wang H."/>
            <person name="Wang A."/>
            <person name="Jiang F."/>
            <person name="Liu H."/>
            <person name="Zhao H."/>
            <person name="Xu D."/>
            <person name="Zhang Y."/>
        </authorList>
    </citation>
    <scope>NUCLEOTIDE SEQUENCE [LARGE SCALE GENOMIC DNA]</scope>
    <source>
        <strain evidence="2">cv. Yunnan</strain>
        <tissue evidence="1">Leaves</tissue>
    </source>
</reference>
<protein>
    <submittedName>
        <fullName evidence="1">Uncharacterized protein</fullName>
    </submittedName>
</protein>